<accession>A0A427A8Y4</accession>
<evidence type="ECO:0000256" key="1">
    <source>
        <dbReference type="SAM" id="MobiDB-lite"/>
    </source>
</evidence>
<reference evidence="2 3" key="1">
    <citation type="journal article" date="2014" name="Agronomy (Basel)">
        <title>A Draft Genome Sequence for Ensete ventricosum, the Drought-Tolerant Tree Against Hunger.</title>
        <authorList>
            <person name="Harrison J."/>
            <person name="Moore K.A."/>
            <person name="Paszkiewicz K."/>
            <person name="Jones T."/>
            <person name="Grant M."/>
            <person name="Ambacheew D."/>
            <person name="Muzemil S."/>
            <person name="Studholme D.J."/>
        </authorList>
    </citation>
    <scope>NUCLEOTIDE SEQUENCE [LARGE SCALE GENOMIC DNA]</scope>
</reference>
<protein>
    <submittedName>
        <fullName evidence="2">Uncharacterized protein</fullName>
    </submittedName>
</protein>
<organism evidence="2 3">
    <name type="scientific">Ensete ventricosum</name>
    <name type="common">Abyssinian banana</name>
    <name type="synonym">Musa ensete</name>
    <dbReference type="NCBI Taxonomy" id="4639"/>
    <lineage>
        <taxon>Eukaryota</taxon>
        <taxon>Viridiplantae</taxon>
        <taxon>Streptophyta</taxon>
        <taxon>Embryophyta</taxon>
        <taxon>Tracheophyta</taxon>
        <taxon>Spermatophyta</taxon>
        <taxon>Magnoliopsida</taxon>
        <taxon>Liliopsida</taxon>
        <taxon>Zingiberales</taxon>
        <taxon>Musaceae</taxon>
        <taxon>Ensete</taxon>
    </lineage>
</organism>
<name>A0A427A8Y4_ENSVE</name>
<dbReference type="EMBL" id="AMZH03003321">
    <property type="protein sequence ID" value="RRT72692.1"/>
    <property type="molecule type" value="Genomic_DNA"/>
</dbReference>
<sequence>MFKSVPEGKHSEKRLNYPHLGVPAQAPAAAWQRSPLVVRLWVSAAIEGIRAEDESIEAGAPTENLGFLSREGRSGDPASHGLEIKNQGAPRKEPTRARRIEQQEEDQISIPIGSKDCGATPLSEGRLLCFLLHLLLTSVVGCFPRRLSHDARRGNDWIRKRHWSLDSIPTAAGKS</sequence>
<comment type="caution">
    <text evidence="2">The sequence shown here is derived from an EMBL/GenBank/DDBJ whole genome shotgun (WGS) entry which is preliminary data.</text>
</comment>
<feature type="compositionally biased region" description="Basic and acidic residues" evidence="1">
    <location>
        <begin position="90"/>
        <end position="102"/>
    </location>
</feature>
<proteinExistence type="predicted"/>
<gene>
    <name evidence="2" type="ORF">B296_00034277</name>
</gene>
<evidence type="ECO:0000313" key="2">
    <source>
        <dbReference type="EMBL" id="RRT72692.1"/>
    </source>
</evidence>
<feature type="region of interest" description="Disordered" evidence="1">
    <location>
        <begin position="62"/>
        <end position="106"/>
    </location>
</feature>
<dbReference type="Proteomes" id="UP000287651">
    <property type="component" value="Unassembled WGS sequence"/>
</dbReference>
<evidence type="ECO:0000313" key="3">
    <source>
        <dbReference type="Proteomes" id="UP000287651"/>
    </source>
</evidence>
<dbReference type="AlphaFoldDB" id="A0A427A8Y4"/>